<evidence type="ECO:0000256" key="3">
    <source>
        <dbReference type="ARBA" id="ARBA00022989"/>
    </source>
</evidence>
<dbReference type="GO" id="GO:0032259">
    <property type="term" value="P:methylation"/>
    <property type="evidence" value="ECO:0007669"/>
    <property type="project" value="UniProtKB-KW"/>
</dbReference>
<dbReference type="AlphaFoldDB" id="A0A372JJ65"/>
<dbReference type="InterPro" id="IPR007269">
    <property type="entry name" value="ICMT_MeTrfase"/>
</dbReference>
<keyword evidence="6" id="KW-0808">Transferase</keyword>
<dbReference type="EMBL" id="QURH01000320">
    <property type="protein sequence ID" value="RFU39846.1"/>
    <property type="molecule type" value="Genomic_DNA"/>
</dbReference>
<evidence type="ECO:0000256" key="2">
    <source>
        <dbReference type="ARBA" id="ARBA00022692"/>
    </source>
</evidence>
<dbReference type="Proteomes" id="UP000261811">
    <property type="component" value="Unassembled WGS sequence"/>
</dbReference>
<keyword evidence="3 5" id="KW-1133">Transmembrane helix</keyword>
<evidence type="ECO:0000256" key="1">
    <source>
        <dbReference type="ARBA" id="ARBA00004141"/>
    </source>
</evidence>
<evidence type="ECO:0000313" key="6">
    <source>
        <dbReference type="EMBL" id="RFU39846.1"/>
    </source>
</evidence>
<organism evidence="6 7">
    <name type="scientific">Actinomadura logoneensis</name>
    <dbReference type="NCBI Taxonomy" id="2293572"/>
    <lineage>
        <taxon>Bacteria</taxon>
        <taxon>Bacillati</taxon>
        <taxon>Actinomycetota</taxon>
        <taxon>Actinomycetes</taxon>
        <taxon>Streptosporangiales</taxon>
        <taxon>Thermomonosporaceae</taxon>
        <taxon>Actinomadura</taxon>
    </lineage>
</organism>
<dbReference type="InterPro" id="IPR052527">
    <property type="entry name" value="Metal_cation-efflux_comp"/>
</dbReference>
<evidence type="ECO:0000313" key="7">
    <source>
        <dbReference type="Proteomes" id="UP000261811"/>
    </source>
</evidence>
<proteinExistence type="predicted"/>
<evidence type="ECO:0000256" key="4">
    <source>
        <dbReference type="ARBA" id="ARBA00023136"/>
    </source>
</evidence>
<dbReference type="Pfam" id="PF04140">
    <property type="entry name" value="ICMT"/>
    <property type="match status" value="1"/>
</dbReference>
<gene>
    <name evidence="6" type="ORF">DZF91_20235</name>
</gene>
<name>A0A372JJ65_9ACTN</name>
<keyword evidence="2 5" id="KW-0812">Transmembrane</keyword>
<protein>
    <submittedName>
        <fullName evidence="6">Isoprenylcysteine carboxylmethyltransferase family protein</fullName>
    </submittedName>
</protein>
<dbReference type="GO" id="GO:0016020">
    <property type="term" value="C:membrane"/>
    <property type="evidence" value="ECO:0007669"/>
    <property type="project" value="UniProtKB-SubCell"/>
</dbReference>
<feature type="transmembrane region" description="Helical" evidence="5">
    <location>
        <begin position="6"/>
        <end position="23"/>
    </location>
</feature>
<comment type="caution">
    <text evidence="6">The sequence shown here is derived from an EMBL/GenBank/DDBJ whole genome shotgun (WGS) entry which is preliminary data.</text>
</comment>
<sequence>MADMGVWVFDAMLVLWVAGEIGLRIREARKAGTVRVSEHGTLWTFVLFGVGGAVVGIEVGDLVPVVEWHLGTGVFLAATAIMLAGLAVRFWAIATLGRFFRSSVHVQEGHRVVSGGPYRYVRHPSYTGLMLIFVGIALSFGNIVALAIFLVGVSVAMLIRIRVEERVLSEELGDAYREFARTRARLIPHVW</sequence>
<dbReference type="Gene3D" id="1.20.120.1630">
    <property type="match status" value="1"/>
</dbReference>
<comment type="subcellular location">
    <subcellularLocation>
        <location evidence="1">Membrane</location>
        <topology evidence="1">Multi-pass membrane protein</topology>
    </subcellularLocation>
</comment>
<keyword evidence="4 5" id="KW-0472">Membrane</keyword>
<dbReference type="PROSITE" id="PS50244">
    <property type="entry name" value="S5A_REDUCTASE"/>
    <property type="match status" value="1"/>
</dbReference>
<feature type="transmembrane region" description="Helical" evidence="5">
    <location>
        <begin position="43"/>
        <end position="66"/>
    </location>
</feature>
<reference evidence="6 7" key="1">
    <citation type="submission" date="2018-08" db="EMBL/GenBank/DDBJ databases">
        <title>Actinomadura jelena sp. nov., a novel Actinomycete isolated from soil in Chad.</title>
        <authorList>
            <person name="Shi L."/>
        </authorList>
    </citation>
    <scope>NUCLEOTIDE SEQUENCE [LARGE SCALE GENOMIC DNA]</scope>
    <source>
        <strain evidence="6 7">NEAU-G17</strain>
    </source>
</reference>
<feature type="transmembrane region" description="Helical" evidence="5">
    <location>
        <begin position="72"/>
        <end position="92"/>
    </location>
</feature>
<keyword evidence="6" id="KW-0489">Methyltransferase</keyword>
<keyword evidence="7" id="KW-1185">Reference proteome</keyword>
<dbReference type="GO" id="GO:0004671">
    <property type="term" value="F:protein C-terminal S-isoprenylcysteine carboxyl O-methyltransferase activity"/>
    <property type="evidence" value="ECO:0007669"/>
    <property type="project" value="InterPro"/>
</dbReference>
<feature type="transmembrane region" description="Helical" evidence="5">
    <location>
        <begin position="129"/>
        <end position="159"/>
    </location>
</feature>
<evidence type="ECO:0000256" key="5">
    <source>
        <dbReference type="SAM" id="Phobius"/>
    </source>
</evidence>
<dbReference type="PANTHER" id="PTHR43847:SF1">
    <property type="entry name" value="BLL3993 PROTEIN"/>
    <property type="match status" value="1"/>
</dbReference>
<accession>A0A372JJ65</accession>
<dbReference type="PANTHER" id="PTHR43847">
    <property type="entry name" value="BLL3993 PROTEIN"/>
    <property type="match status" value="1"/>
</dbReference>